<accession>A0ACC1PT66</accession>
<organism evidence="1 2">
    <name type="scientific">Trametes sanguinea</name>
    <dbReference type="NCBI Taxonomy" id="158606"/>
    <lineage>
        <taxon>Eukaryota</taxon>
        <taxon>Fungi</taxon>
        <taxon>Dikarya</taxon>
        <taxon>Basidiomycota</taxon>
        <taxon>Agaricomycotina</taxon>
        <taxon>Agaricomycetes</taxon>
        <taxon>Polyporales</taxon>
        <taxon>Polyporaceae</taxon>
        <taxon>Trametes</taxon>
    </lineage>
</organism>
<protein>
    <submittedName>
        <fullName evidence="1">Uncharacterized protein</fullName>
    </submittedName>
</protein>
<dbReference type="EMBL" id="JANSHE010001819">
    <property type="protein sequence ID" value="KAJ3001036.1"/>
    <property type="molecule type" value="Genomic_DNA"/>
</dbReference>
<comment type="caution">
    <text evidence="1">The sequence shown here is derived from an EMBL/GenBank/DDBJ whole genome shotgun (WGS) entry which is preliminary data.</text>
</comment>
<evidence type="ECO:0000313" key="2">
    <source>
        <dbReference type="Proteomes" id="UP001144978"/>
    </source>
</evidence>
<keyword evidence="2" id="KW-1185">Reference proteome</keyword>
<dbReference type="Proteomes" id="UP001144978">
    <property type="component" value="Unassembled WGS sequence"/>
</dbReference>
<reference evidence="1" key="1">
    <citation type="submission" date="2022-08" db="EMBL/GenBank/DDBJ databases">
        <title>Genome Sequence of Pycnoporus sanguineus.</title>
        <authorList>
            <person name="Buettner E."/>
        </authorList>
    </citation>
    <scope>NUCLEOTIDE SEQUENCE</scope>
    <source>
        <strain evidence="1">CG-C14</strain>
    </source>
</reference>
<evidence type="ECO:0000313" key="1">
    <source>
        <dbReference type="EMBL" id="KAJ3001036.1"/>
    </source>
</evidence>
<name>A0ACC1PT66_9APHY</name>
<sequence length="279" mass="31053">MKTKSTSQKKPKTKKPYSDGARKRETVPKPGSAASAGPSASPQIPESLMCTDPGPDPGNGAVLNRDFYMPFVRKNFPTFEPQNDWEIAVLTTAPFRGTNEEVRAWLDRKRVLAVKFFGSEEIIDRMATKTLNTWVENTGEKPLPGAKSVFTQPIPDSIYSIRLFPGSISAAEYCVDFVVTATGQPVNSPFEFELWAVPHPDAPHLTPFTGRLWSIEHAHGIKQEDILPGEEKFVLRDGLTCLLRRPGKKAVRFTVPTRRKTQTTTDDIDVLPFPAFIDP</sequence>
<gene>
    <name evidence="1" type="ORF">NUW54_g6693</name>
</gene>
<proteinExistence type="predicted"/>